<dbReference type="OrthoDB" id="5493262at2"/>
<dbReference type="PANTHER" id="PTHR41913:SF1">
    <property type="entry name" value="DUF1684 DOMAIN-CONTAINING PROTEIN"/>
    <property type="match status" value="1"/>
</dbReference>
<gene>
    <name evidence="2" type="ORF">DDE20_10725</name>
</gene>
<dbReference type="PANTHER" id="PTHR41913">
    <property type="entry name" value="DUF1684 DOMAIN-CONTAINING PROTEIN"/>
    <property type="match status" value="1"/>
</dbReference>
<dbReference type="EMBL" id="QDKM01000004">
    <property type="protein sequence ID" value="PVH28658.1"/>
    <property type="molecule type" value="Genomic_DNA"/>
</dbReference>
<dbReference type="InterPro" id="IPR012467">
    <property type="entry name" value="DUF1684"/>
</dbReference>
<organism evidence="2 3">
    <name type="scientific">Pararhodobacter oceanensis</name>
    <dbReference type="NCBI Taxonomy" id="2172121"/>
    <lineage>
        <taxon>Bacteria</taxon>
        <taxon>Pseudomonadati</taxon>
        <taxon>Pseudomonadota</taxon>
        <taxon>Alphaproteobacteria</taxon>
        <taxon>Rhodobacterales</taxon>
        <taxon>Paracoccaceae</taxon>
        <taxon>Pararhodobacter</taxon>
    </lineage>
</organism>
<name>A0A2T8HTE4_9RHOB</name>
<dbReference type="Proteomes" id="UP000245911">
    <property type="component" value="Unassembled WGS sequence"/>
</dbReference>
<comment type="caution">
    <text evidence="2">The sequence shown here is derived from an EMBL/GenBank/DDBJ whole genome shotgun (WGS) entry which is preliminary data.</text>
</comment>
<accession>A0A2T8HTE4</accession>
<dbReference type="Pfam" id="PF07920">
    <property type="entry name" value="DUF1684"/>
    <property type="match status" value="1"/>
</dbReference>
<evidence type="ECO:0000313" key="2">
    <source>
        <dbReference type="EMBL" id="PVH28658.1"/>
    </source>
</evidence>
<evidence type="ECO:0000256" key="1">
    <source>
        <dbReference type="SAM" id="MobiDB-lite"/>
    </source>
</evidence>
<evidence type="ECO:0000313" key="3">
    <source>
        <dbReference type="Proteomes" id="UP000245911"/>
    </source>
</evidence>
<dbReference type="AlphaFoldDB" id="A0A2T8HTE4"/>
<proteinExistence type="predicted"/>
<reference evidence="2 3" key="1">
    <citation type="submission" date="2018-04" db="EMBL/GenBank/DDBJ databases">
        <title>Pararhodobacter oceanense sp. nov., isolated from marine intertidal sediment.</title>
        <authorList>
            <person name="Wang X.-L."/>
            <person name="Du Z.-J."/>
        </authorList>
    </citation>
    <scope>NUCLEOTIDE SEQUENCE [LARGE SCALE GENOMIC DNA]</scope>
    <source>
        <strain evidence="2 3">AM505</strain>
    </source>
</reference>
<feature type="region of interest" description="Disordered" evidence="1">
    <location>
        <begin position="1"/>
        <end position="31"/>
    </location>
</feature>
<keyword evidence="3" id="KW-1185">Reference proteome</keyword>
<protein>
    <submittedName>
        <fullName evidence="2">DUF1684 domain-containing protein</fullName>
    </submittedName>
</protein>
<sequence>MPWAKGRQPKTEGQRSGQSFRRKGPKMSEQTFDEAHAEWLDGRMTFLTAESGWLNILGRWWIGAGDWQIGSGADADIRLPVGPEVLGRLTLRADDTGAFVPEEGAEVALDRAAGQFSWRAGRFLLEIMALGAFRGLRIRDTQSKAPAQLERPRYYPLDPALRVTAAWRALPEPLDLTIDTIIGIPLTGRATHEARFTILGQEITLLATHGTAERPMFVFRDLTSRDETYEKMRFVFGEEVGAETLVIDFNRAVNPPCAFTAHAACPLPPRENLLSLRIEAGERRLT</sequence>